<proteinExistence type="predicted"/>
<protein>
    <submittedName>
        <fullName evidence="3">Uncharacterized protein</fullName>
    </submittedName>
</protein>
<feature type="region of interest" description="Disordered" evidence="1">
    <location>
        <begin position="1"/>
        <end position="23"/>
    </location>
</feature>
<dbReference type="WBParaSite" id="PSAMB.scaffold23155size448.g38840.t1">
    <property type="protein sequence ID" value="PSAMB.scaffold23155size448.g38840.t1"/>
    <property type="gene ID" value="PSAMB.scaffold23155size448.g38840"/>
</dbReference>
<name>A0A914VQU7_9BILA</name>
<accession>A0A914VQU7</accession>
<sequence length="52" mass="5804">MRSAWSRSVGKNAGTNEGRQCHGSIARGVKCGSRRFRLFDRHPEQSRGVDDS</sequence>
<evidence type="ECO:0000256" key="1">
    <source>
        <dbReference type="SAM" id="MobiDB-lite"/>
    </source>
</evidence>
<evidence type="ECO:0000313" key="3">
    <source>
        <dbReference type="WBParaSite" id="PSAMB.scaffold23155size448.g38840.t1"/>
    </source>
</evidence>
<organism evidence="2 3">
    <name type="scientific">Plectus sambesii</name>
    <dbReference type="NCBI Taxonomy" id="2011161"/>
    <lineage>
        <taxon>Eukaryota</taxon>
        <taxon>Metazoa</taxon>
        <taxon>Ecdysozoa</taxon>
        <taxon>Nematoda</taxon>
        <taxon>Chromadorea</taxon>
        <taxon>Plectida</taxon>
        <taxon>Plectina</taxon>
        <taxon>Plectoidea</taxon>
        <taxon>Plectidae</taxon>
        <taxon>Plectus</taxon>
    </lineage>
</organism>
<dbReference type="AlphaFoldDB" id="A0A914VQU7"/>
<keyword evidence="2" id="KW-1185">Reference proteome</keyword>
<reference evidence="3" key="1">
    <citation type="submission" date="2022-11" db="UniProtKB">
        <authorList>
            <consortium name="WormBaseParasite"/>
        </authorList>
    </citation>
    <scope>IDENTIFICATION</scope>
</reference>
<dbReference type="Proteomes" id="UP000887566">
    <property type="component" value="Unplaced"/>
</dbReference>
<evidence type="ECO:0000313" key="2">
    <source>
        <dbReference type="Proteomes" id="UP000887566"/>
    </source>
</evidence>